<feature type="chain" id="PRO_5020565013" evidence="1">
    <location>
        <begin position="20"/>
        <end position="537"/>
    </location>
</feature>
<keyword evidence="1" id="KW-0732">Signal</keyword>
<reference evidence="2 3" key="1">
    <citation type="submission" date="2019-03" db="EMBL/GenBank/DDBJ databases">
        <title>Genomic Encyclopedia of Type Strains, Phase IV (KMG-IV): sequencing the most valuable type-strain genomes for metagenomic binning, comparative biology and taxonomic classification.</title>
        <authorList>
            <person name="Goeker M."/>
        </authorList>
    </citation>
    <scope>NUCLEOTIDE SEQUENCE [LARGE SCALE GENOMIC DNA]</scope>
    <source>
        <strain evidence="2 3">DSM 102969</strain>
    </source>
</reference>
<evidence type="ECO:0000313" key="2">
    <source>
        <dbReference type="EMBL" id="TDP85060.1"/>
    </source>
</evidence>
<comment type="caution">
    <text evidence="2">The sequence shown here is derived from an EMBL/GenBank/DDBJ whole genome shotgun (WGS) entry which is preliminary data.</text>
</comment>
<feature type="signal peptide" evidence="1">
    <location>
        <begin position="1"/>
        <end position="19"/>
    </location>
</feature>
<dbReference type="Pfam" id="PF05787">
    <property type="entry name" value="PhoX"/>
    <property type="match status" value="1"/>
</dbReference>
<dbReference type="AlphaFoldDB" id="A0A4R6RFM1"/>
<organism evidence="2 3">
    <name type="scientific">Oharaeibacter diazotrophicus</name>
    <dbReference type="NCBI Taxonomy" id="1920512"/>
    <lineage>
        <taxon>Bacteria</taxon>
        <taxon>Pseudomonadati</taxon>
        <taxon>Pseudomonadota</taxon>
        <taxon>Alphaproteobacteria</taxon>
        <taxon>Hyphomicrobiales</taxon>
        <taxon>Pleomorphomonadaceae</taxon>
        <taxon>Oharaeibacter</taxon>
    </lineage>
</organism>
<sequence>MKRLLLASTALLVAVAAQAADGVHFTHVEKANPREAGKTAADVLSPEIAEVPVATGAMMLENPSDRIAYYGYGSDGPLSPVPGDVQSKVHNVEATKTEPDKNTYLVLDGQKGADETYDYGTHFLFQGHENGPGGGVFGALTRVNLDADEAHRVTLMASEQDNGKPVPTIDGSTFDPFAKVLLLTCEDDDKGGVYAATLDFPSKVTDLSGVMGRAGYEGVQVASDGSVWLVEDVGGKAGETAKNAKQPNSFVYRFVPTDKADLGAGGKLQVLQVVGSDGEAIVFHKDTRDADIMSAGMKALHSYGAALKARWVTIHDTAKDAFAEFDANAAAKAAGGTPFKRPENAQFRPDTGFAEYYFTETGDTNAKTEAGAEFGGFGAVFKLVQASPSADEGTISPVIVGDVEHTGFDNMAFASKDALLVTEDAGDKLHKQRDALDSGWVVDVTADYSKPDVKPVRFLAQGRDAAALLDTEINGGEGFQNDGDNEITGIHVSDGDATVAGLIGTKVPTPFKDGWRVFYTHQHGGNVTYEIVPADPS</sequence>
<gene>
    <name evidence="2" type="ORF">EDD54_1905</name>
</gene>
<keyword evidence="3" id="KW-1185">Reference proteome</keyword>
<dbReference type="InterPro" id="IPR008557">
    <property type="entry name" value="PhoX"/>
</dbReference>
<evidence type="ECO:0000256" key="1">
    <source>
        <dbReference type="SAM" id="SignalP"/>
    </source>
</evidence>
<proteinExistence type="predicted"/>
<dbReference type="EMBL" id="SNXY01000007">
    <property type="protein sequence ID" value="TDP85060.1"/>
    <property type="molecule type" value="Genomic_DNA"/>
</dbReference>
<evidence type="ECO:0000313" key="3">
    <source>
        <dbReference type="Proteomes" id="UP000294547"/>
    </source>
</evidence>
<name>A0A4R6RFM1_9HYPH</name>
<accession>A0A4R6RFM1</accession>
<dbReference type="Proteomes" id="UP000294547">
    <property type="component" value="Unassembled WGS sequence"/>
</dbReference>
<dbReference type="RefSeq" id="WP_165644485.1">
    <property type="nucleotide sequence ID" value="NZ_BSPM01000004.1"/>
</dbReference>
<protein>
    <submittedName>
        <fullName evidence="2">Uncharacterized protein DUF839</fullName>
    </submittedName>
</protein>